<name>A0A2C9U296_MANES</name>
<evidence type="ECO:0000256" key="3">
    <source>
        <dbReference type="ARBA" id="ARBA00022833"/>
    </source>
</evidence>
<dbReference type="SMART" id="SM00184">
    <property type="entry name" value="RING"/>
    <property type="match status" value="1"/>
</dbReference>
<dbReference type="InterPro" id="IPR051834">
    <property type="entry name" value="RING_finger_E3_ligase"/>
</dbReference>
<dbReference type="PANTHER" id="PTHR45931">
    <property type="entry name" value="SI:CH211-59O9.10"/>
    <property type="match status" value="1"/>
</dbReference>
<keyword evidence="1" id="KW-0479">Metal-binding</keyword>
<dbReference type="EMBL" id="CM004404">
    <property type="protein sequence ID" value="OAY23864.1"/>
    <property type="molecule type" value="Genomic_DNA"/>
</dbReference>
<gene>
    <name evidence="6" type="ORF">MANES_18G113400v8</name>
</gene>
<evidence type="ECO:0000256" key="2">
    <source>
        <dbReference type="ARBA" id="ARBA00022771"/>
    </source>
</evidence>
<evidence type="ECO:0000256" key="4">
    <source>
        <dbReference type="PROSITE-ProRule" id="PRU00175"/>
    </source>
</evidence>
<dbReference type="InterPro" id="IPR013083">
    <property type="entry name" value="Znf_RING/FYVE/PHD"/>
</dbReference>
<sequence length="135" mass="15221">MSNLYTTILFGDCDEFESFLAEEVEGFVRQLASHQPSHDLRFPLMVLMGDYDDASTMEELATDEDDPQTQPASAEFVEKLETVRIQESGLDCSICLEQLSIGSEGKKLPCSHLYHGKCIDEWLKKSKTCPLCRAH</sequence>
<dbReference type="SMART" id="SM00744">
    <property type="entry name" value="RINGv"/>
    <property type="match status" value="1"/>
</dbReference>
<dbReference type="InterPro" id="IPR011016">
    <property type="entry name" value="Znf_RING-CH"/>
</dbReference>
<dbReference type="Pfam" id="PF13639">
    <property type="entry name" value="zf-RING_2"/>
    <property type="match status" value="1"/>
</dbReference>
<dbReference type="SUPFAM" id="SSF57850">
    <property type="entry name" value="RING/U-box"/>
    <property type="match status" value="1"/>
</dbReference>
<dbReference type="Gene3D" id="3.30.40.10">
    <property type="entry name" value="Zinc/RING finger domain, C3HC4 (zinc finger)"/>
    <property type="match status" value="1"/>
</dbReference>
<evidence type="ECO:0000256" key="1">
    <source>
        <dbReference type="ARBA" id="ARBA00022723"/>
    </source>
</evidence>
<evidence type="ECO:0000313" key="7">
    <source>
        <dbReference type="Proteomes" id="UP000091857"/>
    </source>
</evidence>
<evidence type="ECO:0000259" key="5">
    <source>
        <dbReference type="PROSITE" id="PS50089"/>
    </source>
</evidence>
<dbReference type="GO" id="GO:0005737">
    <property type="term" value="C:cytoplasm"/>
    <property type="evidence" value="ECO:0000318"/>
    <property type="project" value="GO_Central"/>
</dbReference>
<reference evidence="7" key="1">
    <citation type="journal article" date="2016" name="Nat. Biotechnol.">
        <title>Sequencing wild and cultivated cassava and related species reveals extensive interspecific hybridization and genetic diversity.</title>
        <authorList>
            <person name="Bredeson J.V."/>
            <person name="Lyons J.B."/>
            <person name="Prochnik S.E."/>
            <person name="Wu G.A."/>
            <person name="Ha C.M."/>
            <person name="Edsinger-Gonzales E."/>
            <person name="Grimwood J."/>
            <person name="Schmutz J."/>
            <person name="Rabbi I.Y."/>
            <person name="Egesi C."/>
            <person name="Nauluvula P."/>
            <person name="Lebot V."/>
            <person name="Ndunguru J."/>
            <person name="Mkamilo G."/>
            <person name="Bart R.S."/>
            <person name="Setter T.L."/>
            <person name="Gleadow R.M."/>
            <person name="Kulakow P."/>
            <person name="Ferguson M.E."/>
            <person name="Rounsley S."/>
            <person name="Rokhsar D.S."/>
        </authorList>
    </citation>
    <scope>NUCLEOTIDE SEQUENCE [LARGE SCALE GENOMIC DNA]</scope>
    <source>
        <strain evidence="7">cv. AM560-2</strain>
    </source>
</reference>
<keyword evidence="7" id="KW-1185">Reference proteome</keyword>
<dbReference type="GO" id="GO:0061630">
    <property type="term" value="F:ubiquitin protein ligase activity"/>
    <property type="evidence" value="ECO:0000318"/>
    <property type="project" value="GO_Central"/>
</dbReference>
<dbReference type="PANTHER" id="PTHR45931:SF16">
    <property type="entry name" value="RING_U-BOX SUPERFAMILY PROTEIN"/>
    <property type="match status" value="1"/>
</dbReference>
<dbReference type="CDD" id="cd16454">
    <property type="entry name" value="RING-H2_PA-TM-RING"/>
    <property type="match status" value="1"/>
</dbReference>
<keyword evidence="2 4" id="KW-0863">Zinc-finger</keyword>
<feature type="domain" description="RING-type" evidence="5">
    <location>
        <begin position="92"/>
        <end position="133"/>
    </location>
</feature>
<dbReference type="OMA" id="HMIEANT"/>
<dbReference type="GO" id="GO:0008270">
    <property type="term" value="F:zinc ion binding"/>
    <property type="evidence" value="ECO:0007669"/>
    <property type="project" value="UniProtKB-KW"/>
</dbReference>
<proteinExistence type="predicted"/>
<dbReference type="Proteomes" id="UP000091857">
    <property type="component" value="Chromosome 18"/>
</dbReference>
<accession>A0A2C9U296</accession>
<comment type="caution">
    <text evidence="6">The sequence shown here is derived from an EMBL/GenBank/DDBJ whole genome shotgun (WGS) entry which is preliminary data.</text>
</comment>
<evidence type="ECO:0000313" key="6">
    <source>
        <dbReference type="EMBL" id="OAY23864.1"/>
    </source>
</evidence>
<dbReference type="GO" id="GO:0016567">
    <property type="term" value="P:protein ubiquitination"/>
    <property type="evidence" value="ECO:0000318"/>
    <property type="project" value="GO_Central"/>
</dbReference>
<keyword evidence="3" id="KW-0862">Zinc</keyword>
<dbReference type="Gramene" id="Manes.18G113400.1.v8.1">
    <property type="protein sequence ID" value="Manes.18G113400.1.v8.1.CDS.1"/>
    <property type="gene ID" value="Manes.18G113400.v8.1"/>
</dbReference>
<dbReference type="PROSITE" id="PS50089">
    <property type="entry name" value="ZF_RING_2"/>
    <property type="match status" value="1"/>
</dbReference>
<organism evidence="6 7">
    <name type="scientific">Manihot esculenta</name>
    <name type="common">Cassava</name>
    <name type="synonym">Jatropha manihot</name>
    <dbReference type="NCBI Taxonomy" id="3983"/>
    <lineage>
        <taxon>Eukaryota</taxon>
        <taxon>Viridiplantae</taxon>
        <taxon>Streptophyta</taxon>
        <taxon>Embryophyta</taxon>
        <taxon>Tracheophyta</taxon>
        <taxon>Spermatophyta</taxon>
        <taxon>Magnoliopsida</taxon>
        <taxon>eudicotyledons</taxon>
        <taxon>Gunneridae</taxon>
        <taxon>Pentapetalae</taxon>
        <taxon>rosids</taxon>
        <taxon>fabids</taxon>
        <taxon>Malpighiales</taxon>
        <taxon>Euphorbiaceae</taxon>
        <taxon>Crotonoideae</taxon>
        <taxon>Manihoteae</taxon>
        <taxon>Manihot</taxon>
    </lineage>
</organism>
<dbReference type="InterPro" id="IPR001841">
    <property type="entry name" value="Znf_RING"/>
</dbReference>
<protein>
    <recommendedName>
        <fullName evidence="5">RING-type domain-containing protein</fullName>
    </recommendedName>
</protein>
<dbReference type="AlphaFoldDB" id="A0A2C9U296"/>